<feature type="coiled-coil region" evidence="1">
    <location>
        <begin position="164"/>
        <end position="221"/>
    </location>
</feature>
<keyword evidence="1" id="KW-0175">Coiled coil</keyword>
<feature type="chain" id="PRO_5014604283" evidence="2">
    <location>
        <begin position="22"/>
        <end position="231"/>
    </location>
</feature>
<feature type="signal peptide" evidence="2">
    <location>
        <begin position="1"/>
        <end position="21"/>
    </location>
</feature>
<proteinExistence type="predicted"/>
<reference evidence="3" key="1">
    <citation type="submission" date="2018-01" db="EMBL/GenBank/DDBJ databases">
        <title>An insight into the sialome of Amazonian anophelines.</title>
        <authorList>
            <person name="Ribeiro J.M."/>
            <person name="Scarpassa V."/>
            <person name="Calvo E."/>
        </authorList>
    </citation>
    <scope>NUCLEOTIDE SEQUENCE</scope>
    <source>
        <tissue evidence="3">Salivary glands</tissue>
    </source>
</reference>
<evidence type="ECO:0000256" key="2">
    <source>
        <dbReference type="SAM" id="SignalP"/>
    </source>
</evidence>
<protein>
    <submittedName>
        <fullName evidence="3">Putative secreted protein</fullName>
    </submittedName>
</protein>
<organism evidence="3">
    <name type="scientific">Anopheles triannulatus</name>
    <dbReference type="NCBI Taxonomy" id="58253"/>
    <lineage>
        <taxon>Eukaryota</taxon>
        <taxon>Metazoa</taxon>
        <taxon>Ecdysozoa</taxon>
        <taxon>Arthropoda</taxon>
        <taxon>Hexapoda</taxon>
        <taxon>Insecta</taxon>
        <taxon>Pterygota</taxon>
        <taxon>Neoptera</taxon>
        <taxon>Endopterygota</taxon>
        <taxon>Diptera</taxon>
        <taxon>Nematocera</taxon>
        <taxon>Culicoidea</taxon>
        <taxon>Culicidae</taxon>
        <taxon>Anophelinae</taxon>
        <taxon>Anopheles</taxon>
    </lineage>
</organism>
<dbReference type="EMBL" id="GGFK01013907">
    <property type="protein sequence ID" value="MBW47228.1"/>
    <property type="molecule type" value="Transcribed_RNA"/>
</dbReference>
<keyword evidence="2" id="KW-0732">Signal</keyword>
<sequence>MYRLVWCLLVSLVAVAMQVSCDNSVLLTTTQPSVEELRQDGQELREDEEQPTPIVEDLEHGKQIHVLLTRVLQEMQQKRAESHQAIEENLNRQTQGFTYLIGLFNEVLNLRQEIVHDRMQVSKWQSEMQASITTNQIETANILNEVLEGIETIQAVQNRRIEWKNNFQEEVQNQQNDETTLLAESQQAFSEVKEQQNETLEEDLSQTFSDLKSELSKLQELNREPDTISAA</sequence>
<dbReference type="AlphaFoldDB" id="A0A2M4B332"/>
<evidence type="ECO:0000313" key="3">
    <source>
        <dbReference type="EMBL" id="MBW47228.1"/>
    </source>
</evidence>
<name>A0A2M4B332_9DIPT</name>
<evidence type="ECO:0000256" key="1">
    <source>
        <dbReference type="SAM" id="Coils"/>
    </source>
</evidence>
<accession>A0A2M4B332</accession>